<sequence length="257" mass="28493">MSEIKYLKWDITDHIATVRLARPPVNAFVQEMYVELRQFFENAREYLPDTRAIVLTGEGKHFCAGNDLREFPSLDPDNSPARMENARNAFWALRANPIPTVAAVSGAALGTGLAIAASCDLVVASDDAKFGLPEVNVGLLGGAKHASRLVPQQLVRYLHLTGENLTAEEVARYGGVLKVVPRAELMGEAYRIARLMARHSPLVLEFVKRSLNEIEYQNLYDGYRYEQTLSGEFSTYSDAKEAVNAVLEKRSPVYTGT</sequence>
<name>A0A848DIC3_9PSEU</name>
<proteinExistence type="inferred from homology"/>
<dbReference type="GO" id="GO:0006635">
    <property type="term" value="P:fatty acid beta-oxidation"/>
    <property type="evidence" value="ECO:0007669"/>
    <property type="project" value="TreeGrafter"/>
</dbReference>
<dbReference type="SUPFAM" id="SSF52096">
    <property type="entry name" value="ClpP/crotonase"/>
    <property type="match status" value="1"/>
</dbReference>
<reference evidence="4 5" key="1">
    <citation type="submission" date="2020-04" db="EMBL/GenBank/DDBJ databases">
        <authorList>
            <person name="Klaysubun C."/>
            <person name="Duangmal K."/>
            <person name="Lipun K."/>
        </authorList>
    </citation>
    <scope>NUCLEOTIDE SEQUENCE [LARGE SCALE GENOMIC DNA]</scope>
    <source>
        <strain evidence="4 5">DSM 45300</strain>
    </source>
</reference>
<dbReference type="Gene3D" id="3.90.226.10">
    <property type="entry name" value="2-enoyl-CoA Hydratase, Chain A, domain 1"/>
    <property type="match status" value="1"/>
</dbReference>
<evidence type="ECO:0000256" key="3">
    <source>
        <dbReference type="ARBA" id="ARBA00023239"/>
    </source>
</evidence>
<dbReference type="AlphaFoldDB" id="A0A848DIC3"/>
<dbReference type="Pfam" id="PF00378">
    <property type="entry name" value="ECH_1"/>
    <property type="match status" value="1"/>
</dbReference>
<evidence type="ECO:0000256" key="1">
    <source>
        <dbReference type="ARBA" id="ARBA00005254"/>
    </source>
</evidence>
<keyword evidence="5" id="KW-1185">Reference proteome</keyword>
<dbReference type="CDD" id="cd06558">
    <property type="entry name" value="crotonase-like"/>
    <property type="match status" value="1"/>
</dbReference>
<gene>
    <name evidence="4" type="ORF">HF519_12870</name>
</gene>
<accession>A0A848DIC3</accession>
<keyword evidence="2" id="KW-0443">Lipid metabolism</keyword>
<evidence type="ECO:0000313" key="5">
    <source>
        <dbReference type="Proteomes" id="UP000586918"/>
    </source>
</evidence>
<dbReference type="Proteomes" id="UP000586918">
    <property type="component" value="Unassembled WGS sequence"/>
</dbReference>
<dbReference type="PANTHER" id="PTHR11941">
    <property type="entry name" value="ENOYL-COA HYDRATASE-RELATED"/>
    <property type="match status" value="1"/>
</dbReference>
<keyword evidence="3" id="KW-0456">Lyase</keyword>
<dbReference type="InterPro" id="IPR029045">
    <property type="entry name" value="ClpP/crotonase-like_dom_sf"/>
</dbReference>
<dbReference type="EMBL" id="JAAXKZ010000039">
    <property type="protein sequence ID" value="NMH92447.1"/>
    <property type="molecule type" value="Genomic_DNA"/>
</dbReference>
<dbReference type="InterPro" id="IPR001753">
    <property type="entry name" value="Enoyl-CoA_hydra/iso"/>
</dbReference>
<evidence type="ECO:0000313" key="4">
    <source>
        <dbReference type="EMBL" id="NMH92447.1"/>
    </source>
</evidence>
<protein>
    <submittedName>
        <fullName evidence="4">Crotonase</fullName>
    </submittedName>
</protein>
<organism evidence="4 5">
    <name type="scientific">Pseudonocardia bannensis</name>
    <dbReference type="NCBI Taxonomy" id="630973"/>
    <lineage>
        <taxon>Bacteria</taxon>
        <taxon>Bacillati</taxon>
        <taxon>Actinomycetota</taxon>
        <taxon>Actinomycetes</taxon>
        <taxon>Pseudonocardiales</taxon>
        <taxon>Pseudonocardiaceae</taxon>
        <taxon>Pseudonocardia</taxon>
    </lineage>
</organism>
<comment type="caution">
    <text evidence="4">The sequence shown here is derived from an EMBL/GenBank/DDBJ whole genome shotgun (WGS) entry which is preliminary data.</text>
</comment>
<comment type="similarity">
    <text evidence="1">Belongs to the enoyl-CoA hydratase/isomerase family.</text>
</comment>
<evidence type="ECO:0000256" key="2">
    <source>
        <dbReference type="ARBA" id="ARBA00023098"/>
    </source>
</evidence>
<dbReference type="GO" id="GO:0016829">
    <property type="term" value="F:lyase activity"/>
    <property type="evidence" value="ECO:0007669"/>
    <property type="project" value="UniProtKB-KW"/>
</dbReference>
<dbReference type="PANTHER" id="PTHR11941:SF169">
    <property type="entry name" value="(7AS)-7A-METHYL-1,5-DIOXO-2,3,5,6,7,7A-HEXAHYDRO-1H-INDENE-CARBOXYL-COA HYDROLASE"/>
    <property type="match status" value="1"/>
</dbReference>
<dbReference type="RefSeq" id="WP_169413157.1">
    <property type="nucleotide sequence ID" value="NZ_JAAXKZ010000039.1"/>
</dbReference>